<gene>
    <name evidence="3" type="ORF">GCM10010405_40520</name>
</gene>
<evidence type="ECO:0000256" key="2">
    <source>
        <dbReference type="SAM" id="SignalP"/>
    </source>
</evidence>
<reference evidence="3 4" key="1">
    <citation type="journal article" date="2019" name="Int. J. Syst. Evol. Microbiol.">
        <title>The Global Catalogue of Microorganisms (GCM) 10K type strain sequencing project: providing services to taxonomists for standard genome sequencing and annotation.</title>
        <authorList>
            <consortium name="The Broad Institute Genomics Platform"/>
            <consortium name="The Broad Institute Genome Sequencing Center for Infectious Disease"/>
            <person name="Wu L."/>
            <person name="Ma J."/>
        </authorList>
    </citation>
    <scope>NUCLEOTIDE SEQUENCE [LARGE SCALE GENOMIC DNA]</scope>
    <source>
        <strain evidence="3 4">JCM 6305</strain>
    </source>
</reference>
<feature type="region of interest" description="Disordered" evidence="1">
    <location>
        <begin position="45"/>
        <end position="73"/>
    </location>
</feature>
<keyword evidence="4" id="KW-1185">Reference proteome</keyword>
<dbReference type="RefSeq" id="WP_344325349.1">
    <property type="nucleotide sequence ID" value="NZ_BAAASZ010000027.1"/>
</dbReference>
<feature type="chain" id="PRO_5045516374" evidence="2">
    <location>
        <begin position="25"/>
        <end position="122"/>
    </location>
</feature>
<dbReference type="EMBL" id="BAAASZ010000027">
    <property type="protein sequence ID" value="GAA2452659.1"/>
    <property type="molecule type" value="Genomic_DNA"/>
</dbReference>
<keyword evidence="2" id="KW-0732">Signal</keyword>
<dbReference type="Proteomes" id="UP001501638">
    <property type="component" value="Unassembled WGS sequence"/>
</dbReference>
<organism evidence="3 4">
    <name type="scientific">Streptomyces macrosporus</name>
    <dbReference type="NCBI Taxonomy" id="44032"/>
    <lineage>
        <taxon>Bacteria</taxon>
        <taxon>Bacillati</taxon>
        <taxon>Actinomycetota</taxon>
        <taxon>Actinomycetes</taxon>
        <taxon>Kitasatosporales</taxon>
        <taxon>Streptomycetaceae</taxon>
        <taxon>Streptomyces</taxon>
    </lineage>
</organism>
<protein>
    <submittedName>
        <fullName evidence="3">Uncharacterized protein</fullName>
    </submittedName>
</protein>
<accession>A0ABN3K8J8</accession>
<evidence type="ECO:0000256" key="1">
    <source>
        <dbReference type="SAM" id="MobiDB-lite"/>
    </source>
</evidence>
<name>A0ABN3K8J8_9ACTN</name>
<evidence type="ECO:0000313" key="3">
    <source>
        <dbReference type="EMBL" id="GAA2452659.1"/>
    </source>
</evidence>
<feature type="signal peptide" evidence="2">
    <location>
        <begin position="1"/>
        <end position="24"/>
    </location>
</feature>
<sequence length="122" mass="12375">MTSLFLTLGALVTASTLAAPAAGAAPRADRPAAVPAGWERIDGAEPAAMTDAADGKRSLATADTTTGDAADETPVLAVQSVRNGNFVATEKNHPSPHTGALRARSADVGGSWEEFVLYDLGV</sequence>
<evidence type="ECO:0000313" key="4">
    <source>
        <dbReference type="Proteomes" id="UP001501638"/>
    </source>
</evidence>
<proteinExistence type="predicted"/>
<comment type="caution">
    <text evidence="3">The sequence shown here is derived from an EMBL/GenBank/DDBJ whole genome shotgun (WGS) entry which is preliminary data.</text>
</comment>